<dbReference type="NCBIfam" id="TIGR00755">
    <property type="entry name" value="ksgA"/>
    <property type="match status" value="1"/>
</dbReference>
<dbReference type="GO" id="GO:0003723">
    <property type="term" value="F:RNA binding"/>
    <property type="evidence" value="ECO:0007669"/>
    <property type="project" value="UniProtKB-UniRule"/>
</dbReference>
<organism evidence="9 10">
    <name type="scientific">Candidatus Kaiserbacteria bacterium RIFCSPHIGHO2_12_FULL_53_13</name>
    <dbReference type="NCBI Taxonomy" id="1798502"/>
    <lineage>
        <taxon>Bacteria</taxon>
        <taxon>Candidatus Kaiseribacteriota</taxon>
    </lineage>
</organism>
<evidence type="ECO:0000256" key="5">
    <source>
        <dbReference type="ARBA" id="ARBA00022691"/>
    </source>
</evidence>
<dbReference type="AlphaFoldDB" id="A0A1F6E680"/>
<feature type="binding site" evidence="7">
    <location>
        <position position="46"/>
    </location>
    <ligand>
        <name>S-adenosyl-L-methionine</name>
        <dbReference type="ChEBI" id="CHEBI:59789"/>
    </ligand>
</feature>
<dbReference type="InterPro" id="IPR011530">
    <property type="entry name" value="rRNA_adenine_dimethylase"/>
</dbReference>
<keyword evidence="2" id="KW-0698">rRNA processing</keyword>
<evidence type="ECO:0000256" key="2">
    <source>
        <dbReference type="ARBA" id="ARBA00022552"/>
    </source>
</evidence>
<feature type="binding site" evidence="7">
    <location>
        <position position="95"/>
    </location>
    <ligand>
        <name>S-adenosyl-L-methionine</name>
        <dbReference type="ChEBI" id="CHEBI:59789"/>
    </ligand>
</feature>
<proteinExistence type="inferred from homology"/>
<dbReference type="EMBL" id="MFLP01000038">
    <property type="protein sequence ID" value="OGG69131.1"/>
    <property type="molecule type" value="Genomic_DNA"/>
</dbReference>
<dbReference type="CDD" id="cd02440">
    <property type="entry name" value="AdoMet_MTases"/>
    <property type="match status" value="1"/>
</dbReference>
<evidence type="ECO:0000256" key="4">
    <source>
        <dbReference type="ARBA" id="ARBA00022679"/>
    </source>
</evidence>
<evidence type="ECO:0000256" key="7">
    <source>
        <dbReference type="PROSITE-ProRule" id="PRU01026"/>
    </source>
</evidence>
<reference evidence="9 10" key="1">
    <citation type="journal article" date="2016" name="Nat. Commun.">
        <title>Thousands of microbial genomes shed light on interconnected biogeochemical processes in an aquifer system.</title>
        <authorList>
            <person name="Anantharaman K."/>
            <person name="Brown C.T."/>
            <person name="Hug L.A."/>
            <person name="Sharon I."/>
            <person name="Castelle C.J."/>
            <person name="Probst A.J."/>
            <person name="Thomas B.C."/>
            <person name="Singh A."/>
            <person name="Wilkins M.J."/>
            <person name="Karaoz U."/>
            <person name="Brodie E.L."/>
            <person name="Williams K.H."/>
            <person name="Hubbard S.S."/>
            <person name="Banfield J.F."/>
        </authorList>
    </citation>
    <scope>NUCLEOTIDE SEQUENCE [LARGE SCALE GENOMIC DNA]</scope>
</reference>
<dbReference type="Gene3D" id="1.10.8.100">
    <property type="entry name" value="Ribosomal RNA adenine dimethylase-like, domain 2"/>
    <property type="match status" value="1"/>
</dbReference>
<dbReference type="InterPro" id="IPR020596">
    <property type="entry name" value="rRNA_Ade_Mease_Trfase_CS"/>
</dbReference>
<comment type="similarity">
    <text evidence="7">Belongs to the class I-like SAM-binding methyltransferase superfamily. rRNA adenine N(6)-methyltransferase family.</text>
</comment>
<dbReference type="Gene3D" id="3.40.50.150">
    <property type="entry name" value="Vaccinia Virus protein VP39"/>
    <property type="match status" value="1"/>
</dbReference>
<dbReference type="InterPro" id="IPR020598">
    <property type="entry name" value="rRNA_Ade_methylase_Trfase_N"/>
</dbReference>
<evidence type="ECO:0000256" key="1">
    <source>
        <dbReference type="ARBA" id="ARBA00022490"/>
    </source>
</evidence>
<dbReference type="GO" id="GO:0005829">
    <property type="term" value="C:cytosol"/>
    <property type="evidence" value="ECO:0007669"/>
    <property type="project" value="TreeGrafter"/>
</dbReference>
<accession>A0A1F6E680</accession>
<evidence type="ECO:0000259" key="8">
    <source>
        <dbReference type="SMART" id="SM00650"/>
    </source>
</evidence>
<dbReference type="SMART" id="SM00650">
    <property type="entry name" value="rADc"/>
    <property type="match status" value="1"/>
</dbReference>
<dbReference type="Proteomes" id="UP000176689">
    <property type="component" value="Unassembled WGS sequence"/>
</dbReference>
<evidence type="ECO:0000256" key="3">
    <source>
        <dbReference type="ARBA" id="ARBA00022603"/>
    </source>
</evidence>
<keyword evidence="4 7" id="KW-0808">Transferase</keyword>
<dbReference type="InterPro" id="IPR001737">
    <property type="entry name" value="KsgA/Erm"/>
</dbReference>
<keyword evidence="1" id="KW-0963">Cytoplasm</keyword>
<keyword evidence="5 7" id="KW-0949">S-adenosyl-L-methionine</keyword>
<dbReference type="InterPro" id="IPR023165">
    <property type="entry name" value="rRNA_Ade_diMease-like_C"/>
</dbReference>
<dbReference type="PANTHER" id="PTHR11727:SF7">
    <property type="entry name" value="DIMETHYLADENOSINE TRANSFERASE-RELATED"/>
    <property type="match status" value="1"/>
</dbReference>
<dbReference type="InterPro" id="IPR029063">
    <property type="entry name" value="SAM-dependent_MTases_sf"/>
</dbReference>
<dbReference type="PROSITE" id="PS01131">
    <property type="entry name" value="RRNA_A_DIMETH"/>
    <property type="match status" value="1"/>
</dbReference>
<keyword evidence="6 7" id="KW-0694">RNA-binding</keyword>
<evidence type="ECO:0000256" key="6">
    <source>
        <dbReference type="ARBA" id="ARBA00022884"/>
    </source>
</evidence>
<protein>
    <submittedName>
        <fullName evidence="9">Ribosomal RNA small subunit methyltransferase A</fullName>
    </submittedName>
</protein>
<name>A0A1F6E680_9BACT</name>
<feature type="binding site" evidence="7">
    <location>
        <position position="19"/>
    </location>
    <ligand>
        <name>S-adenosyl-L-methionine</name>
        <dbReference type="ChEBI" id="CHEBI:59789"/>
    </ligand>
</feature>
<dbReference type="SUPFAM" id="SSF53335">
    <property type="entry name" value="S-adenosyl-L-methionine-dependent methyltransferases"/>
    <property type="match status" value="1"/>
</dbReference>
<sequence>MRRNRRNAKVGVGARLGQHFLKAPWAARALARAFQAGEGETILEIGPGKGALTRELLLVSEKVLAIEKDEGLVARLHETFEEEIASGALTIIPADIRDVTPEKLKLKAGKYVVAANIPYYITGEIIRKFLTARAQPRAMALLVQKEVAKRIISERESILSLSVKAFGTPRIVKNVPRGNFSPPPSVDSAILSITNISRDFFTDPVRSDASNGAGAEEETFFKVVRAGFASKRKFLANNLAVSFGKENAMAALSSYGIPEKARAEDVPLEKWKSLAQELATNV</sequence>
<evidence type="ECO:0000313" key="10">
    <source>
        <dbReference type="Proteomes" id="UP000176689"/>
    </source>
</evidence>
<keyword evidence="3 7" id="KW-0489">Methyltransferase</keyword>
<comment type="caution">
    <text evidence="9">The sequence shown here is derived from an EMBL/GenBank/DDBJ whole genome shotgun (WGS) entry which is preliminary data.</text>
</comment>
<feature type="domain" description="Ribosomal RNA adenine methylase transferase N-terminal" evidence="8">
    <location>
        <begin position="26"/>
        <end position="197"/>
    </location>
</feature>
<dbReference type="GO" id="GO:0000179">
    <property type="term" value="F:rRNA (adenine-N6,N6-)-dimethyltransferase activity"/>
    <property type="evidence" value="ECO:0007669"/>
    <property type="project" value="UniProtKB-UniRule"/>
</dbReference>
<feature type="binding site" evidence="7">
    <location>
        <position position="116"/>
    </location>
    <ligand>
        <name>S-adenosyl-L-methionine</name>
        <dbReference type="ChEBI" id="CHEBI:59789"/>
    </ligand>
</feature>
<feature type="binding site" evidence="7">
    <location>
        <position position="21"/>
    </location>
    <ligand>
        <name>S-adenosyl-L-methionine</name>
        <dbReference type="ChEBI" id="CHEBI:59789"/>
    </ligand>
</feature>
<feature type="binding site" evidence="7">
    <location>
        <position position="67"/>
    </location>
    <ligand>
        <name>S-adenosyl-L-methionine</name>
        <dbReference type="ChEBI" id="CHEBI:59789"/>
    </ligand>
</feature>
<dbReference type="PROSITE" id="PS51689">
    <property type="entry name" value="SAM_RNA_A_N6_MT"/>
    <property type="match status" value="1"/>
</dbReference>
<gene>
    <name evidence="9" type="ORF">A3F27_03425</name>
</gene>
<dbReference type="Pfam" id="PF00398">
    <property type="entry name" value="RrnaAD"/>
    <property type="match status" value="1"/>
</dbReference>
<evidence type="ECO:0000313" key="9">
    <source>
        <dbReference type="EMBL" id="OGG69131.1"/>
    </source>
</evidence>
<dbReference type="PANTHER" id="PTHR11727">
    <property type="entry name" value="DIMETHYLADENOSINE TRANSFERASE"/>
    <property type="match status" value="1"/>
</dbReference>